<evidence type="ECO:0000256" key="5">
    <source>
        <dbReference type="ARBA" id="ARBA00017985"/>
    </source>
</evidence>
<evidence type="ECO:0000256" key="8">
    <source>
        <dbReference type="PIRSR" id="PIRSR006241-50"/>
    </source>
</evidence>
<reference evidence="10" key="2">
    <citation type="submission" date="2020-05" db="UniProtKB">
        <authorList>
            <consortium name="EnsemblMetazoa"/>
        </authorList>
    </citation>
    <scope>IDENTIFICATION</scope>
    <source>
        <strain evidence="10">Indian</strain>
    </source>
</reference>
<evidence type="ECO:0000259" key="9">
    <source>
        <dbReference type="Pfam" id="PF01261"/>
    </source>
</evidence>
<dbReference type="EnsemblMetazoa" id="ASTEI00269-RA">
    <property type="protein sequence ID" value="ASTEI00269-PA"/>
    <property type="gene ID" value="ASTEI00269"/>
</dbReference>
<dbReference type="VEuPathDB" id="VectorBase:ASTE016027"/>
<dbReference type="GO" id="GO:0008903">
    <property type="term" value="F:hydroxypyruvate isomerase activity"/>
    <property type="evidence" value="ECO:0007669"/>
    <property type="project" value="UniProtKB-EC"/>
</dbReference>
<evidence type="ECO:0000256" key="6">
    <source>
        <dbReference type="ARBA" id="ARBA00023235"/>
    </source>
</evidence>
<dbReference type="OMA" id="CEYRPRA"/>
<dbReference type="Pfam" id="PF01261">
    <property type="entry name" value="AP_endonuc_2"/>
    <property type="match status" value="1"/>
</dbReference>
<comment type="similarity">
    <text evidence="3 7">Belongs to the hyi family.</text>
</comment>
<sequence length="278" mass="30488">MTTQNDVRTMTGVALRFCANLNFMFLEAGSFLDRYRAAKSAGFDGVEGPFPPSEDALESLVAVQKETGLKQILMNIALGDVPGGQFGCAALPGWESEFLVNLERTVEYAKAVGCGKIHIMAGKLDGPATEVHDRTYLANLRVAAPILERNNIVGVIEPINKYAVPGYYLACYDKAVQMITAVGSSNVKLMLDLYHAQHIRGDISNSIRALASYIGHVQLAQVPGRNEPDSAGELNFRYVLEVLATEGRYADGWVGCEYRPMAGTVEGLRWLRDFGYWQ</sequence>
<evidence type="ECO:0000313" key="11">
    <source>
        <dbReference type="Proteomes" id="UP000076408"/>
    </source>
</evidence>
<dbReference type="InterPro" id="IPR036237">
    <property type="entry name" value="Xyl_isomerase-like_sf"/>
</dbReference>
<dbReference type="InterPro" id="IPR026040">
    <property type="entry name" value="HyI-like"/>
</dbReference>
<feature type="active site" description="Proton donor/acceptor" evidence="8">
    <location>
        <position position="157"/>
    </location>
</feature>
<keyword evidence="11" id="KW-1185">Reference proteome</keyword>
<dbReference type="InterPro" id="IPR013022">
    <property type="entry name" value="Xyl_isomerase-like_TIM-brl"/>
</dbReference>
<protein>
    <recommendedName>
        <fullName evidence="5 7">Putative hydroxypyruvate isomerase</fullName>
        <ecNumber evidence="4 7">5.3.1.22</ecNumber>
    </recommendedName>
</protein>
<comment type="function">
    <text evidence="2 7">Catalyzes the reversible isomerization between hydroxypyruvate and 2-hydroxy-3-oxopropanoate (also termed tartronate semialdehyde).</text>
</comment>
<evidence type="ECO:0000256" key="3">
    <source>
        <dbReference type="ARBA" id="ARBA00005962"/>
    </source>
</evidence>
<dbReference type="GO" id="GO:0046487">
    <property type="term" value="P:glyoxylate metabolic process"/>
    <property type="evidence" value="ECO:0007669"/>
    <property type="project" value="TreeGrafter"/>
</dbReference>
<comment type="catalytic activity">
    <reaction evidence="1 7">
        <text>3-hydroxypyruvate = 2-hydroxy-3-oxopropanoate</text>
        <dbReference type="Rhea" id="RHEA:11952"/>
        <dbReference type="ChEBI" id="CHEBI:17180"/>
        <dbReference type="ChEBI" id="CHEBI:57978"/>
        <dbReference type="EC" id="5.3.1.22"/>
    </reaction>
</comment>
<feature type="domain" description="Xylose isomerase-like TIM barrel" evidence="9">
    <location>
        <begin position="36"/>
        <end position="273"/>
    </location>
</feature>
<dbReference type="STRING" id="30069.A0A182XVN3"/>
<feature type="active site" description="Proton donor/acceptor" evidence="8">
    <location>
        <position position="257"/>
    </location>
</feature>
<dbReference type="InterPro" id="IPR050417">
    <property type="entry name" value="Sugar_Epim/Isomerase"/>
</dbReference>
<name>A0A182XVN3_ANOST</name>
<evidence type="ECO:0000256" key="7">
    <source>
        <dbReference type="PIRNR" id="PIRNR006241"/>
    </source>
</evidence>
<dbReference type="Gene3D" id="3.20.20.150">
    <property type="entry name" value="Divalent-metal-dependent TIM barrel enzymes"/>
    <property type="match status" value="1"/>
</dbReference>
<dbReference type="PANTHER" id="PTHR43489:SF6">
    <property type="entry name" value="HYDROXYPYRUVATE ISOMERASE-RELATED"/>
    <property type="match status" value="1"/>
</dbReference>
<dbReference type="SUPFAM" id="SSF51658">
    <property type="entry name" value="Xylose isomerase-like"/>
    <property type="match status" value="1"/>
</dbReference>
<organism evidence="10 11">
    <name type="scientific">Anopheles stephensi</name>
    <name type="common">Indo-Pakistan malaria mosquito</name>
    <dbReference type="NCBI Taxonomy" id="30069"/>
    <lineage>
        <taxon>Eukaryota</taxon>
        <taxon>Metazoa</taxon>
        <taxon>Ecdysozoa</taxon>
        <taxon>Arthropoda</taxon>
        <taxon>Hexapoda</taxon>
        <taxon>Insecta</taxon>
        <taxon>Pterygota</taxon>
        <taxon>Neoptera</taxon>
        <taxon>Endopterygota</taxon>
        <taxon>Diptera</taxon>
        <taxon>Nematocera</taxon>
        <taxon>Culicoidea</taxon>
        <taxon>Culicidae</taxon>
        <taxon>Anophelinae</taxon>
        <taxon>Anopheles</taxon>
    </lineage>
</organism>
<evidence type="ECO:0000256" key="2">
    <source>
        <dbReference type="ARBA" id="ARBA00002968"/>
    </source>
</evidence>
<evidence type="ECO:0000256" key="4">
    <source>
        <dbReference type="ARBA" id="ARBA00012570"/>
    </source>
</evidence>
<dbReference type="PANTHER" id="PTHR43489">
    <property type="entry name" value="ISOMERASE"/>
    <property type="match status" value="1"/>
</dbReference>
<reference evidence="11" key="1">
    <citation type="journal article" date="2014" name="Genome Biol.">
        <title>Genome analysis of a major urban malaria vector mosquito, Anopheles stephensi.</title>
        <authorList>
            <person name="Jiang X."/>
            <person name="Peery A."/>
            <person name="Hall A.B."/>
            <person name="Sharma A."/>
            <person name="Chen X.G."/>
            <person name="Waterhouse R.M."/>
            <person name="Komissarov A."/>
            <person name="Riehle M.M."/>
            <person name="Shouche Y."/>
            <person name="Sharakhova M.V."/>
            <person name="Lawson D."/>
            <person name="Pakpour N."/>
            <person name="Arensburger P."/>
            <person name="Davidson V.L."/>
            <person name="Eiglmeier K."/>
            <person name="Emrich S."/>
            <person name="George P."/>
            <person name="Kennedy R.C."/>
            <person name="Mane S.P."/>
            <person name="Maslen G."/>
            <person name="Oringanje C."/>
            <person name="Qi Y."/>
            <person name="Settlage R."/>
            <person name="Tojo M."/>
            <person name="Tubio J.M."/>
            <person name="Unger M.F."/>
            <person name="Wang B."/>
            <person name="Vernick K.D."/>
            <person name="Ribeiro J.M."/>
            <person name="James A.A."/>
            <person name="Michel K."/>
            <person name="Riehle M.A."/>
            <person name="Luckhart S."/>
            <person name="Sharakhov I.V."/>
            <person name="Tu Z."/>
        </authorList>
    </citation>
    <scope>NUCLEOTIDE SEQUENCE [LARGE SCALE GENOMIC DNA]</scope>
    <source>
        <strain evidence="11">Indian</strain>
    </source>
</reference>
<dbReference type="VEuPathDB" id="VectorBase:ASTEI20_042567"/>
<dbReference type="Proteomes" id="UP000076408">
    <property type="component" value="Unassembled WGS sequence"/>
</dbReference>
<evidence type="ECO:0000313" key="10">
    <source>
        <dbReference type="EnsemblMetazoa" id="ASTEI00269-PA"/>
    </source>
</evidence>
<evidence type="ECO:0000256" key="1">
    <source>
        <dbReference type="ARBA" id="ARBA00000476"/>
    </source>
</evidence>
<dbReference type="EC" id="5.3.1.22" evidence="4 7"/>
<dbReference type="AlphaFoldDB" id="A0A182XVN3"/>
<dbReference type="PIRSF" id="PIRSF006241">
    <property type="entry name" value="HyI"/>
    <property type="match status" value="1"/>
</dbReference>
<accession>A0A182XVN3</accession>
<dbReference type="VEuPathDB" id="VectorBase:ASTEI00269"/>
<keyword evidence="6 7" id="KW-0413">Isomerase</keyword>
<proteinExistence type="inferred from homology"/>